<evidence type="ECO:0000256" key="2">
    <source>
        <dbReference type="SAM" id="Phobius"/>
    </source>
</evidence>
<name>A0A1M5IW53_9ACTN</name>
<dbReference type="PANTHER" id="PTHR23028">
    <property type="entry name" value="ACETYLTRANSFERASE"/>
    <property type="match status" value="1"/>
</dbReference>
<feature type="transmembrane region" description="Helical" evidence="2">
    <location>
        <begin position="180"/>
        <end position="201"/>
    </location>
</feature>
<keyword evidence="2" id="KW-0472">Membrane</keyword>
<dbReference type="InterPro" id="IPR002656">
    <property type="entry name" value="Acyl_transf_3_dom"/>
</dbReference>
<accession>A0A1M5IW53</accession>
<evidence type="ECO:0000313" key="5">
    <source>
        <dbReference type="Proteomes" id="UP000184471"/>
    </source>
</evidence>
<sequence length="418" mass="43426">MTASAALEGGPAARTERAFPALDGLRALAATAVVLTHAAFATGDHTSSALGRVLAHLDVGVPVFFVLAGFLLSRPFLLAAAEGRPAPRAVPYLWRRALRILPAYWLTVAAALLLLPGNDGAGPATWVRHLLLVQVYDDGGFAAGLTHTWSLCTEVAFYLVLPLAAGGLVRLGRRDPRRPWPVLAALGGVALLGLAWLVAVWTAQRTFVPTDLWLPAFSGWFAGGVALAALTVADPGWRPVRIARELAGGLGTCWAGAAVLFWIACTPVAGPLGLAAPSAGQAVTRSLLYGGVAVLLVAPLVLGEQGGRVRAALSGRTARLLGEVSYGLFLVHVVLLTGGYDLTGTPVFTGPLVLVAPATWLAGVGVAWLLYVLVERPLRRFRHVADGVALPRRRRSGGAEGSGRTEATATDSAATPSA</sequence>
<feature type="transmembrane region" description="Helical" evidence="2">
    <location>
        <begin position="352"/>
        <end position="374"/>
    </location>
</feature>
<dbReference type="AlphaFoldDB" id="A0A1M5IW53"/>
<reference evidence="4 5" key="1">
    <citation type="submission" date="2016-11" db="EMBL/GenBank/DDBJ databases">
        <authorList>
            <person name="Jaros S."/>
            <person name="Januszkiewicz K."/>
            <person name="Wedrychowicz H."/>
        </authorList>
    </citation>
    <scope>NUCLEOTIDE SEQUENCE [LARGE SCALE GENOMIC DNA]</scope>
    <source>
        <strain evidence="4 5">DSM 45408</strain>
    </source>
</reference>
<keyword evidence="2" id="KW-1133">Transmembrane helix</keyword>
<dbReference type="OrthoDB" id="5242306at2"/>
<gene>
    <name evidence="4" type="ORF">SAMN05444351_2242</name>
</gene>
<keyword evidence="5" id="KW-1185">Reference proteome</keyword>
<feature type="region of interest" description="Disordered" evidence="1">
    <location>
        <begin position="393"/>
        <end position="418"/>
    </location>
</feature>
<dbReference type="PANTHER" id="PTHR23028:SF53">
    <property type="entry name" value="ACYL_TRANSF_3 DOMAIN-CONTAINING PROTEIN"/>
    <property type="match status" value="1"/>
</dbReference>
<dbReference type="EMBL" id="FQVX01000002">
    <property type="protein sequence ID" value="SHG32501.1"/>
    <property type="molecule type" value="Genomic_DNA"/>
</dbReference>
<keyword evidence="4" id="KW-0378">Hydrolase</keyword>
<feature type="transmembrane region" description="Helical" evidence="2">
    <location>
        <begin position="286"/>
        <end position="303"/>
    </location>
</feature>
<feature type="transmembrane region" description="Helical" evidence="2">
    <location>
        <begin position="155"/>
        <end position="173"/>
    </location>
</feature>
<feature type="transmembrane region" description="Helical" evidence="2">
    <location>
        <begin position="254"/>
        <end position="274"/>
    </location>
</feature>
<dbReference type="RefSeq" id="WP_083628555.1">
    <property type="nucleotide sequence ID" value="NZ_FQVX01000002.1"/>
</dbReference>
<feature type="transmembrane region" description="Helical" evidence="2">
    <location>
        <begin position="213"/>
        <end position="233"/>
    </location>
</feature>
<feature type="transmembrane region" description="Helical" evidence="2">
    <location>
        <begin position="59"/>
        <end position="77"/>
    </location>
</feature>
<dbReference type="Pfam" id="PF01757">
    <property type="entry name" value="Acyl_transf_3"/>
    <property type="match status" value="1"/>
</dbReference>
<evidence type="ECO:0000313" key="4">
    <source>
        <dbReference type="EMBL" id="SHG32501.1"/>
    </source>
</evidence>
<keyword evidence="4" id="KW-0808">Transferase</keyword>
<feature type="domain" description="Acyltransferase 3" evidence="3">
    <location>
        <begin position="20"/>
        <end position="371"/>
    </location>
</feature>
<evidence type="ECO:0000256" key="1">
    <source>
        <dbReference type="SAM" id="MobiDB-lite"/>
    </source>
</evidence>
<dbReference type="Proteomes" id="UP000184471">
    <property type="component" value="Unassembled WGS sequence"/>
</dbReference>
<protein>
    <submittedName>
        <fullName evidence="4">Peptidoglycan/LPS O-acetylase OafA/YrhL, contains acyltransferase and SGNH-hydrolase domains</fullName>
    </submittedName>
</protein>
<feature type="compositionally biased region" description="Low complexity" evidence="1">
    <location>
        <begin position="402"/>
        <end position="418"/>
    </location>
</feature>
<dbReference type="GO" id="GO:0016787">
    <property type="term" value="F:hydrolase activity"/>
    <property type="evidence" value="ECO:0007669"/>
    <property type="project" value="UniProtKB-KW"/>
</dbReference>
<keyword evidence="2" id="KW-0812">Transmembrane</keyword>
<feature type="transmembrane region" description="Helical" evidence="2">
    <location>
        <begin position="97"/>
        <end position="115"/>
    </location>
</feature>
<dbReference type="InterPro" id="IPR050879">
    <property type="entry name" value="Acyltransferase_3"/>
</dbReference>
<proteinExistence type="predicted"/>
<dbReference type="GO" id="GO:0016747">
    <property type="term" value="F:acyltransferase activity, transferring groups other than amino-acyl groups"/>
    <property type="evidence" value="ECO:0007669"/>
    <property type="project" value="InterPro"/>
</dbReference>
<keyword evidence="4" id="KW-0012">Acyltransferase</keyword>
<dbReference type="GO" id="GO:0009103">
    <property type="term" value="P:lipopolysaccharide biosynthetic process"/>
    <property type="evidence" value="ECO:0007669"/>
    <property type="project" value="TreeGrafter"/>
</dbReference>
<organism evidence="4 5">
    <name type="scientific">Geodermatophilus nigrescens</name>
    <dbReference type="NCBI Taxonomy" id="1070870"/>
    <lineage>
        <taxon>Bacteria</taxon>
        <taxon>Bacillati</taxon>
        <taxon>Actinomycetota</taxon>
        <taxon>Actinomycetes</taxon>
        <taxon>Geodermatophilales</taxon>
        <taxon>Geodermatophilaceae</taxon>
        <taxon>Geodermatophilus</taxon>
    </lineage>
</organism>
<feature type="transmembrane region" description="Helical" evidence="2">
    <location>
        <begin position="324"/>
        <end position="340"/>
    </location>
</feature>
<evidence type="ECO:0000259" key="3">
    <source>
        <dbReference type="Pfam" id="PF01757"/>
    </source>
</evidence>
<dbReference type="GO" id="GO:0016020">
    <property type="term" value="C:membrane"/>
    <property type="evidence" value="ECO:0007669"/>
    <property type="project" value="TreeGrafter"/>
</dbReference>
<dbReference type="STRING" id="1070870.SAMN05444351_2242"/>